<feature type="compositionally biased region" description="Polar residues" evidence="1">
    <location>
        <begin position="242"/>
        <end position="271"/>
    </location>
</feature>
<gene>
    <name evidence="2" type="ORF">X975_00005</name>
</gene>
<name>A0A087SZT5_STEMI</name>
<feature type="non-terminal residue" evidence="2">
    <location>
        <position position="295"/>
    </location>
</feature>
<dbReference type="EMBL" id="KK112716">
    <property type="protein sequence ID" value="KFM58374.1"/>
    <property type="molecule type" value="Genomic_DNA"/>
</dbReference>
<dbReference type="Proteomes" id="UP000054359">
    <property type="component" value="Unassembled WGS sequence"/>
</dbReference>
<evidence type="ECO:0000313" key="2">
    <source>
        <dbReference type="EMBL" id="KFM58374.1"/>
    </source>
</evidence>
<keyword evidence="3" id="KW-1185">Reference proteome</keyword>
<feature type="region of interest" description="Disordered" evidence="1">
    <location>
        <begin position="240"/>
        <end position="295"/>
    </location>
</feature>
<proteinExistence type="predicted"/>
<dbReference type="AlphaFoldDB" id="A0A087SZT5"/>
<accession>A0A087SZT5</accession>
<evidence type="ECO:0000256" key="1">
    <source>
        <dbReference type="SAM" id="MobiDB-lite"/>
    </source>
</evidence>
<reference evidence="2 3" key="1">
    <citation type="submission" date="2013-11" db="EMBL/GenBank/DDBJ databases">
        <title>Genome sequencing of Stegodyphus mimosarum.</title>
        <authorList>
            <person name="Bechsgaard J."/>
        </authorList>
    </citation>
    <scope>NUCLEOTIDE SEQUENCE [LARGE SCALE GENOMIC DNA]</scope>
</reference>
<evidence type="ECO:0000313" key="3">
    <source>
        <dbReference type="Proteomes" id="UP000054359"/>
    </source>
</evidence>
<organism evidence="2 3">
    <name type="scientific">Stegodyphus mimosarum</name>
    <name type="common">African social velvet spider</name>
    <dbReference type="NCBI Taxonomy" id="407821"/>
    <lineage>
        <taxon>Eukaryota</taxon>
        <taxon>Metazoa</taxon>
        <taxon>Ecdysozoa</taxon>
        <taxon>Arthropoda</taxon>
        <taxon>Chelicerata</taxon>
        <taxon>Arachnida</taxon>
        <taxon>Araneae</taxon>
        <taxon>Araneomorphae</taxon>
        <taxon>Entelegynae</taxon>
        <taxon>Eresoidea</taxon>
        <taxon>Eresidae</taxon>
        <taxon>Stegodyphus</taxon>
    </lineage>
</organism>
<protein>
    <submittedName>
        <fullName evidence="2">Uncharacterized protein</fullName>
    </submittedName>
</protein>
<sequence>MSSVFPASRSKELVHKKKGSSLGEIVNNGLLPENPLVWYEPHSSFNEKGILQKETLAVGDQRKSLPVKVSDATLDQKKEDVLDKVRSKLIKKKVHEAKSPLRLEAKSESAPKTHDHLKLAEKISKSFSSRKDQENKIQNEDVVVISSSYLPTVHNKTVISDVKIKTPLMFKEAISSAVSRKSQSSPIFGVLKKSDALPERKNFFTEQPLKPSSSFFSKPASAFLSSHIFKLRERTPLRGDINASQTDVQQMPTSTFFKNVKSTKISASPEKTISDEPNDVPMNGTSVRKEEEIKA</sequence>